<evidence type="ECO:0000256" key="2">
    <source>
        <dbReference type="ARBA" id="ARBA00022670"/>
    </source>
</evidence>
<dbReference type="InterPro" id="IPR000064">
    <property type="entry name" value="NLP_P60_dom"/>
</dbReference>
<dbReference type="RefSeq" id="WP_150090202.1">
    <property type="nucleotide sequence ID" value="NZ_VWSF01000014.1"/>
</dbReference>
<organism evidence="8 9">
    <name type="scientific">Adhaeribacter rhizoryzae</name>
    <dbReference type="NCBI Taxonomy" id="2607907"/>
    <lineage>
        <taxon>Bacteria</taxon>
        <taxon>Pseudomonadati</taxon>
        <taxon>Bacteroidota</taxon>
        <taxon>Cytophagia</taxon>
        <taxon>Cytophagales</taxon>
        <taxon>Hymenobacteraceae</taxon>
        <taxon>Adhaeribacter</taxon>
    </lineage>
</organism>
<dbReference type="SUPFAM" id="SSF54001">
    <property type="entry name" value="Cysteine proteinases"/>
    <property type="match status" value="1"/>
</dbReference>
<dbReference type="Proteomes" id="UP000323426">
    <property type="component" value="Unassembled WGS sequence"/>
</dbReference>
<proteinExistence type="inferred from homology"/>
<dbReference type="EMBL" id="VWSF01000014">
    <property type="protein sequence ID" value="KAA5543388.1"/>
    <property type="molecule type" value="Genomic_DNA"/>
</dbReference>
<dbReference type="Pfam" id="PF00877">
    <property type="entry name" value="NLPC_P60"/>
    <property type="match status" value="1"/>
</dbReference>
<dbReference type="PROSITE" id="PS51935">
    <property type="entry name" value="NLPC_P60"/>
    <property type="match status" value="1"/>
</dbReference>
<evidence type="ECO:0000313" key="9">
    <source>
        <dbReference type="Proteomes" id="UP000323426"/>
    </source>
</evidence>
<dbReference type="GO" id="GO:0006508">
    <property type="term" value="P:proteolysis"/>
    <property type="evidence" value="ECO:0007669"/>
    <property type="project" value="UniProtKB-KW"/>
</dbReference>
<evidence type="ECO:0000256" key="5">
    <source>
        <dbReference type="ARBA" id="ARBA00022807"/>
    </source>
</evidence>
<reference evidence="8 9" key="1">
    <citation type="submission" date="2019-09" db="EMBL/GenBank/DDBJ databases">
        <title>Genome sequence and assembly of Adhaeribacter sp.</title>
        <authorList>
            <person name="Chhetri G."/>
        </authorList>
    </citation>
    <scope>NUCLEOTIDE SEQUENCE [LARGE SCALE GENOMIC DNA]</scope>
    <source>
        <strain evidence="8 9">DK36</strain>
    </source>
</reference>
<comment type="similarity">
    <text evidence="1">Belongs to the peptidase C40 family.</text>
</comment>
<keyword evidence="4" id="KW-0378">Hydrolase</keyword>
<evidence type="ECO:0000256" key="1">
    <source>
        <dbReference type="ARBA" id="ARBA00007074"/>
    </source>
</evidence>
<dbReference type="InterPro" id="IPR052062">
    <property type="entry name" value="Murein_DD/LD_carboxypeptidase"/>
</dbReference>
<keyword evidence="2" id="KW-0645">Protease</keyword>
<keyword evidence="9" id="KW-1185">Reference proteome</keyword>
<feature type="chain" id="PRO_5024314360" description="NlpC/P60 domain-containing protein" evidence="6">
    <location>
        <begin position="23"/>
        <end position="208"/>
    </location>
</feature>
<feature type="domain" description="NlpC/P60" evidence="7">
    <location>
        <begin position="85"/>
        <end position="208"/>
    </location>
</feature>
<protein>
    <recommendedName>
        <fullName evidence="7">NlpC/P60 domain-containing protein</fullName>
    </recommendedName>
</protein>
<feature type="signal peptide" evidence="6">
    <location>
        <begin position="1"/>
        <end position="22"/>
    </location>
</feature>
<comment type="caution">
    <text evidence="8">The sequence shown here is derived from an EMBL/GenBank/DDBJ whole genome shotgun (WGS) entry which is preliminary data.</text>
</comment>
<evidence type="ECO:0000259" key="7">
    <source>
        <dbReference type="PROSITE" id="PS51935"/>
    </source>
</evidence>
<dbReference type="PANTHER" id="PTHR47360:SF1">
    <property type="entry name" value="ENDOPEPTIDASE NLPC-RELATED"/>
    <property type="match status" value="1"/>
</dbReference>
<dbReference type="InterPro" id="IPR038765">
    <property type="entry name" value="Papain-like_cys_pep_sf"/>
</dbReference>
<dbReference type="Gene3D" id="3.90.1720.10">
    <property type="entry name" value="endopeptidase domain like (from Nostoc punctiforme)"/>
    <property type="match status" value="1"/>
</dbReference>
<sequence>MKNSILCSLAAVSLALSFFFEKAPIKSTATPEKPAISLQTASLLPESLNNNPVNKPSEPVGKIPSYKDSLFYNYYSQTLGLKLEYTENKELIETVTEWLGTPYRSGSASKKGTDCSGFVTRIYKEVYDIDLSRSSRSMFHDVKRISKTDIKEGDLVFFRRGPGQPIYHVGIYLKNNKFIHSATNGGVIISSLKEHYYQRNYYAAGRVI</sequence>
<evidence type="ECO:0000256" key="4">
    <source>
        <dbReference type="ARBA" id="ARBA00022801"/>
    </source>
</evidence>
<gene>
    <name evidence="8" type="ORF">F0145_17260</name>
</gene>
<evidence type="ECO:0000256" key="3">
    <source>
        <dbReference type="ARBA" id="ARBA00022729"/>
    </source>
</evidence>
<dbReference type="PANTHER" id="PTHR47360">
    <property type="entry name" value="MUREIN DD-ENDOPEPTIDASE MEPS/MUREIN LD-CARBOXYPEPTIDASE"/>
    <property type="match status" value="1"/>
</dbReference>
<name>A0A5M6D766_9BACT</name>
<keyword evidence="5" id="KW-0788">Thiol protease</keyword>
<evidence type="ECO:0000256" key="6">
    <source>
        <dbReference type="SAM" id="SignalP"/>
    </source>
</evidence>
<dbReference type="GO" id="GO:0008234">
    <property type="term" value="F:cysteine-type peptidase activity"/>
    <property type="evidence" value="ECO:0007669"/>
    <property type="project" value="UniProtKB-KW"/>
</dbReference>
<keyword evidence="3 6" id="KW-0732">Signal</keyword>
<dbReference type="AlphaFoldDB" id="A0A5M6D766"/>
<accession>A0A5M6D766</accession>
<evidence type="ECO:0000313" key="8">
    <source>
        <dbReference type="EMBL" id="KAA5543388.1"/>
    </source>
</evidence>